<evidence type="ECO:0000256" key="2">
    <source>
        <dbReference type="SAM" id="Phobius"/>
    </source>
</evidence>
<feature type="compositionally biased region" description="Low complexity" evidence="1">
    <location>
        <begin position="37"/>
        <end position="53"/>
    </location>
</feature>
<evidence type="ECO:0000256" key="1">
    <source>
        <dbReference type="SAM" id="MobiDB-lite"/>
    </source>
</evidence>
<accession>A0A1B0ZMB2</accession>
<keyword evidence="2" id="KW-1133">Transmembrane helix</keyword>
<dbReference type="Pfam" id="PF13116">
    <property type="entry name" value="YhdP"/>
    <property type="match status" value="1"/>
</dbReference>
<evidence type="ECO:0000313" key="4">
    <source>
        <dbReference type="EMBL" id="ANP35234.1"/>
    </source>
</evidence>
<evidence type="ECO:0000259" key="3">
    <source>
        <dbReference type="Pfam" id="PF13116"/>
    </source>
</evidence>
<keyword evidence="2" id="KW-0812">Transmembrane</keyword>
<dbReference type="OrthoDB" id="7161641at2"/>
<feature type="domain" description="YhdP central" evidence="3">
    <location>
        <begin position="376"/>
        <end position="843"/>
    </location>
</feature>
<dbReference type="GO" id="GO:0005886">
    <property type="term" value="C:plasma membrane"/>
    <property type="evidence" value="ECO:0007669"/>
    <property type="project" value="TreeGrafter"/>
</dbReference>
<evidence type="ECO:0000313" key="5">
    <source>
        <dbReference type="Proteomes" id="UP000092565"/>
    </source>
</evidence>
<dbReference type="PANTHER" id="PTHR30441">
    <property type="entry name" value="DUF748 DOMAIN-CONTAINING PROTEIN"/>
    <property type="match status" value="1"/>
</dbReference>
<dbReference type="RefSeq" id="WP_082995960.1">
    <property type="nucleotide sequence ID" value="NZ_CP015124.1"/>
</dbReference>
<dbReference type="Proteomes" id="UP000092565">
    <property type="component" value="Chromosome"/>
</dbReference>
<proteinExistence type="predicted"/>
<dbReference type="PANTHER" id="PTHR30441:SF8">
    <property type="entry name" value="DUF748 DOMAIN-CONTAINING PROTEIN"/>
    <property type="match status" value="1"/>
</dbReference>
<protein>
    <recommendedName>
        <fullName evidence="3">YhdP central domain-containing protein</fullName>
    </recommendedName>
</protein>
<gene>
    <name evidence="4" type="ORF">JL2886_00301</name>
</gene>
<dbReference type="EMBL" id="CP015124">
    <property type="protein sequence ID" value="ANP35234.1"/>
    <property type="molecule type" value="Genomic_DNA"/>
</dbReference>
<feature type="transmembrane region" description="Helical" evidence="2">
    <location>
        <begin position="67"/>
        <end position="87"/>
    </location>
</feature>
<dbReference type="InterPro" id="IPR025263">
    <property type="entry name" value="YhdP_central"/>
</dbReference>
<dbReference type="InterPro" id="IPR052894">
    <property type="entry name" value="AsmA-related"/>
</dbReference>
<keyword evidence="2" id="KW-0472">Membrane</keyword>
<dbReference type="AlphaFoldDB" id="A0A1B0ZMB2"/>
<name>A0A1B0ZMB2_9RHOB</name>
<feature type="region of interest" description="Disordered" evidence="1">
    <location>
        <begin position="1134"/>
        <end position="1171"/>
    </location>
</feature>
<sequence length="1171" mass="123701">MASKGKAQIARSADQPEEVAAPEAADQAVSGQEAARAEQVAGPADAEAAEGLAARPKDRRRWQRLKTVVRVVAVLCFLGAGAVYFGIGTRIDAPQWLRQKVETRLEQSLGGLQIEFGEIHLVVNKGWRPRLGLRDVSLAQADGTPVARLADAQVSLAMRPLLSGKFQPRKIWLSGLFASLRRGADGKFELSLSEAGSPFREASDLPQLIEHWDTQFERPVLAALSEVETEGLTLRYEDGRLNRVWTLDGGTVRLAREDRSLALSGGFSVLSGRQYVGTIEANYKSDIGDASAEFGFLIEEIASEDIAVQAPALGWLQALRAPISGSLRGGLGSEGELLTLSAGLQIGRGVIQPSEETRPVPIQSAHSYFTYYPDQQALQFDELKVESGWVSGTMEGRAHLSGIENGRLTELVGQLQFSDLSLNPRDLYDQPLELAGVGVDFRLEPEPFSLTLGEVLIQDGDSNILLDGKVSAEEAGWTYALNGHVDQMSVDRIKELWPAAAPPKPREWVRDNLYQGTARDAYVALRGAGLEKPFLHLDTTFSGVDARFQKHLPPVRGADGHFSIHGTRLVVIASRGTVTADDGGAVDVTGTSFIIPDTSIKGGAPGIVRVKASGAVTAGLSLLERPPLNIMSKAGLPVKLAEGQVQVSGTLSLPLRAGVPPEEILYHYTGSVTGVSSGVLVPGHPVAAERLELSGDQSHVQLSGAATLSDVPLTATWRQPVGPGSDPTSYVTGKVTLSNTVVERFNIGLPTGSVFGTGQGEFVLRLAPGVPPELNLRSALEGIGLRIPVLSWRKAEADTGLLDLVVTLRAQPSVDRLRVEAAGLKAEGTVTTREDGGLDRAAFSAVSLDGWLRGPVTFVGRGAAVPEIRIGGGVIDMRRVPFTSSSGSSGSGSGGTGPILLSLDRLQVTDSIALNGFQGRFSTAGGFNGKFTARLNGQTLLSGIVVPDKGGTATRIKSEDAGGIFRSAGVLRHGQGGSFDMTLVPAATPGEYDGRMTVRNTRVKDAPSMAALVNAISLVGLVNELAGQGIQFSEVEAKFRLGATHLIVHESSAVGPSIGLSMDGNYNLETTALDMRGVISPIYVLNAIGSVLTRKGEGLIGFSYRLRGTADDPKVQVNPLSGLAPGIFRELFRGRAPEVPGQTPAAPPPTSGPLAPEEVPAAPTAPQAGER</sequence>
<organism evidence="4 5">
    <name type="scientific">Phaeobacter gallaeciensis</name>
    <dbReference type="NCBI Taxonomy" id="60890"/>
    <lineage>
        <taxon>Bacteria</taxon>
        <taxon>Pseudomonadati</taxon>
        <taxon>Pseudomonadota</taxon>
        <taxon>Alphaproteobacteria</taxon>
        <taxon>Rhodobacterales</taxon>
        <taxon>Roseobacteraceae</taxon>
        <taxon>Phaeobacter</taxon>
    </lineage>
</organism>
<feature type="compositionally biased region" description="Low complexity" evidence="1">
    <location>
        <begin position="1153"/>
        <end position="1171"/>
    </location>
</feature>
<dbReference type="GO" id="GO:0090313">
    <property type="term" value="P:regulation of protein targeting to membrane"/>
    <property type="evidence" value="ECO:0007669"/>
    <property type="project" value="TreeGrafter"/>
</dbReference>
<feature type="region of interest" description="Disordered" evidence="1">
    <location>
        <begin position="1"/>
        <end position="53"/>
    </location>
</feature>
<dbReference type="PATRIC" id="fig|60890.4.peg.287"/>
<reference evidence="4 5" key="1">
    <citation type="submission" date="2016-04" db="EMBL/GenBank/DDBJ databases">
        <authorList>
            <person name="Evans L.H."/>
            <person name="Alamgir A."/>
            <person name="Owens N."/>
            <person name="Weber N.D."/>
            <person name="Virtaneva K."/>
            <person name="Barbian K."/>
            <person name="Babar A."/>
            <person name="Rosenke K."/>
        </authorList>
    </citation>
    <scope>NUCLEOTIDE SEQUENCE [LARGE SCALE GENOMIC DNA]</scope>
    <source>
        <strain evidence="4 5">JL2886</strain>
    </source>
</reference>
<keyword evidence="5" id="KW-1185">Reference proteome</keyword>